<evidence type="ECO:0000313" key="1">
    <source>
        <dbReference type="EMBL" id="JAE16392.1"/>
    </source>
</evidence>
<reference evidence="1" key="1">
    <citation type="submission" date="2014-09" db="EMBL/GenBank/DDBJ databases">
        <authorList>
            <person name="Magalhaes I.L.F."/>
            <person name="Oliveira U."/>
            <person name="Santos F.R."/>
            <person name="Vidigal T.H.D.A."/>
            <person name="Brescovit A.D."/>
            <person name="Santos A.J."/>
        </authorList>
    </citation>
    <scope>NUCLEOTIDE SEQUENCE</scope>
    <source>
        <tissue evidence="1">Shoot tissue taken approximately 20 cm above the soil surface</tissue>
    </source>
</reference>
<reference evidence="1" key="2">
    <citation type="journal article" date="2015" name="Data Brief">
        <title>Shoot transcriptome of the giant reed, Arundo donax.</title>
        <authorList>
            <person name="Barrero R.A."/>
            <person name="Guerrero F.D."/>
            <person name="Moolhuijzen P."/>
            <person name="Goolsby J.A."/>
            <person name="Tidwell J."/>
            <person name="Bellgard S.E."/>
            <person name="Bellgard M.I."/>
        </authorList>
    </citation>
    <scope>NUCLEOTIDE SEQUENCE</scope>
    <source>
        <tissue evidence="1">Shoot tissue taken approximately 20 cm above the soil surface</tissue>
    </source>
</reference>
<accession>A0A0A9FVU8</accession>
<organism evidence="1">
    <name type="scientific">Arundo donax</name>
    <name type="common">Giant reed</name>
    <name type="synonym">Donax arundinaceus</name>
    <dbReference type="NCBI Taxonomy" id="35708"/>
    <lineage>
        <taxon>Eukaryota</taxon>
        <taxon>Viridiplantae</taxon>
        <taxon>Streptophyta</taxon>
        <taxon>Embryophyta</taxon>
        <taxon>Tracheophyta</taxon>
        <taxon>Spermatophyta</taxon>
        <taxon>Magnoliopsida</taxon>
        <taxon>Liliopsida</taxon>
        <taxon>Poales</taxon>
        <taxon>Poaceae</taxon>
        <taxon>PACMAD clade</taxon>
        <taxon>Arundinoideae</taxon>
        <taxon>Arundineae</taxon>
        <taxon>Arundo</taxon>
    </lineage>
</organism>
<dbReference type="EMBL" id="GBRH01181504">
    <property type="protein sequence ID" value="JAE16392.1"/>
    <property type="molecule type" value="Transcribed_RNA"/>
</dbReference>
<sequence length="52" mass="5957">MIGSFSTYFTWTSTMTKIALDTYWRVVGERKDDPLKEGNLIKVVSKIACKNL</sequence>
<name>A0A0A9FVU8_ARUDO</name>
<dbReference type="AlphaFoldDB" id="A0A0A9FVU8"/>
<protein>
    <submittedName>
        <fullName evidence="1">Uncharacterized protein</fullName>
    </submittedName>
</protein>
<proteinExistence type="predicted"/>